<protein>
    <submittedName>
        <fullName evidence="3">Ankyrin repeat domain-containing protein 53</fullName>
    </submittedName>
</protein>
<dbReference type="InterPro" id="IPR036770">
    <property type="entry name" value="Ankyrin_rpt-contain_sf"/>
</dbReference>
<sequence length="454" mass="50934">MSHGFLNMASSMGTPRQRLVVRRTAESDMFEAVLAGDLFFLQYTLKNVTSITVMDKQGYTVLHLAALQASLDCMKLLVEQQHMDVNILGAAGRRPIHLVISKKNGVRALHCLKYLIQHGAWVNVENQERETPLHKAACEGMLDCVTLLVDSGADSRAQDCRGNTPLSNTKLWGHQDCGRYLKDVMWKKDKAEQAQELINLKHLKCKILKCEIDKTEEFTKKKEQVNQLKFESWIDQKGFSDKLKTVRVPGTRTPHGPHSLAKGLKGTIPAGELPGSAAGKGSWKKTTSMKKPEADKKAKQMGHPAEKVQQVEPEATAGNVPSMAPKEPWNLSTNPASPLVTEISRPPGVRLGTHPEESPVQHDFREFLCLSQGSDGHVQIHTFRGDNVLPAPRLPLEVLKKSLFPGDHLGRIQVPQDFHSRYILDRQRRRPPSQEQVWSEMAMHLSETLEPRRY</sequence>
<dbReference type="Pfam" id="PF13637">
    <property type="entry name" value="Ank_4"/>
    <property type="match status" value="1"/>
</dbReference>
<evidence type="ECO:0000313" key="4">
    <source>
        <dbReference type="Proteomes" id="UP001369086"/>
    </source>
</evidence>
<dbReference type="EMBL" id="JAHFZB010000002">
    <property type="protein sequence ID" value="KAK6493406.1"/>
    <property type="molecule type" value="Genomic_DNA"/>
</dbReference>
<feature type="region of interest" description="Disordered" evidence="2">
    <location>
        <begin position="246"/>
        <end position="328"/>
    </location>
</feature>
<dbReference type="PANTHER" id="PTHR24160:SF1">
    <property type="entry name" value="ANKYRIN REPEAT DOMAIN-CONTAINING PROTEIN 53"/>
    <property type="match status" value="1"/>
</dbReference>
<accession>A0ABR1A8L6</accession>
<organism evidence="3 4">
    <name type="scientific">Huso huso</name>
    <name type="common">Beluga</name>
    <name type="synonym">Acipenser huso</name>
    <dbReference type="NCBI Taxonomy" id="61971"/>
    <lineage>
        <taxon>Eukaryota</taxon>
        <taxon>Metazoa</taxon>
        <taxon>Chordata</taxon>
        <taxon>Craniata</taxon>
        <taxon>Vertebrata</taxon>
        <taxon>Euteleostomi</taxon>
        <taxon>Actinopterygii</taxon>
        <taxon>Chondrostei</taxon>
        <taxon>Acipenseriformes</taxon>
        <taxon>Acipenseridae</taxon>
        <taxon>Huso</taxon>
    </lineage>
</organism>
<dbReference type="PROSITE" id="PS50297">
    <property type="entry name" value="ANK_REP_REGION"/>
    <property type="match status" value="1"/>
</dbReference>
<gene>
    <name evidence="3" type="ORF">HHUSO_G2986</name>
</gene>
<dbReference type="SUPFAM" id="SSF48403">
    <property type="entry name" value="Ankyrin repeat"/>
    <property type="match status" value="1"/>
</dbReference>
<dbReference type="InterPro" id="IPR002110">
    <property type="entry name" value="Ankyrin_rpt"/>
</dbReference>
<dbReference type="PANTHER" id="PTHR24160">
    <property type="entry name" value="ANKYRIN REPEAT DOMAIN-CONTAINING PROTEIN 53"/>
    <property type="match status" value="1"/>
</dbReference>
<evidence type="ECO:0000256" key="2">
    <source>
        <dbReference type="SAM" id="MobiDB-lite"/>
    </source>
</evidence>
<dbReference type="InterPro" id="IPR042335">
    <property type="entry name" value="ANKRD53"/>
</dbReference>
<comment type="caution">
    <text evidence="3">The sequence shown here is derived from an EMBL/GenBank/DDBJ whole genome shotgun (WGS) entry which is preliminary data.</text>
</comment>
<proteinExistence type="predicted"/>
<name>A0ABR1A8L6_HUSHU</name>
<dbReference type="Gene3D" id="1.25.40.20">
    <property type="entry name" value="Ankyrin repeat-containing domain"/>
    <property type="match status" value="1"/>
</dbReference>
<feature type="repeat" description="ANK" evidence="1">
    <location>
        <begin position="128"/>
        <end position="160"/>
    </location>
</feature>
<evidence type="ECO:0000313" key="3">
    <source>
        <dbReference type="EMBL" id="KAK6493406.1"/>
    </source>
</evidence>
<reference evidence="3 4" key="1">
    <citation type="submission" date="2021-05" db="EMBL/GenBank/DDBJ databases">
        <authorList>
            <person name="Zahm M."/>
            <person name="Klopp C."/>
            <person name="Cabau C."/>
            <person name="Kuhl H."/>
            <person name="Suciu R."/>
            <person name="Ciorpac M."/>
            <person name="Holostenco D."/>
            <person name="Gessner J."/>
            <person name="Wuertz S."/>
            <person name="Hohne C."/>
            <person name="Stock M."/>
            <person name="Gislard M."/>
            <person name="Lluch J."/>
            <person name="Milhes M."/>
            <person name="Lampietro C."/>
            <person name="Lopez Roques C."/>
            <person name="Donnadieu C."/>
            <person name="Du K."/>
            <person name="Schartl M."/>
            <person name="Guiguen Y."/>
        </authorList>
    </citation>
    <scope>NUCLEOTIDE SEQUENCE [LARGE SCALE GENOMIC DNA]</scope>
    <source>
        <strain evidence="3">Hh-F2</strain>
        <tissue evidence="3">Blood</tissue>
    </source>
</reference>
<dbReference type="PROSITE" id="PS50088">
    <property type="entry name" value="ANK_REPEAT"/>
    <property type="match status" value="1"/>
</dbReference>
<dbReference type="Pfam" id="PF12796">
    <property type="entry name" value="Ank_2"/>
    <property type="match status" value="1"/>
</dbReference>
<dbReference type="SMART" id="SM00248">
    <property type="entry name" value="ANK"/>
    <property type="match status" value="3"/>
</dbReference>
<evidence type="ECO:0000256" key="1">
    <source>
        <dbReference type="PROSITE-ProRule" id="PRU00023"/>
    </source>
</evidence>
<keyword evidence="4" id="KW-1185">Reference proteome</keyword>
<dbReference type="Proteomes" id="UP001369086">
    <property type="component" value="Unassembled WGS sequence"/>
</dbReference>
<keyword evidence="1" id="KW-0040">ANK repeat</keyword>